<keyword evidence="17" id="KW-1185">Reference proteome</keyword>
<comment type="similarity">
    <text evidence="4 14">Belongs to the peptidase M24B family.</text>
</comment>
<evidence type="ECO:0000256" key="6">
    <source>
        <dbReference type="ARBA" id="ARBA00022438"/>
    </source>
</evidence>
<gene>
    <name evidence="16" type="ORF">M501DRAFT_924957</name>
</gene>
<keyword evidence="10" id="KW-0482">Metalloprotease</keyword>
<dbReference type="CDD" id="cd01087">
    <property type="entry name" value="Prolidase"/>
    <property type="match status" value="1"/>
</dbReference>
<dbReference type="InterPro" id="IPR007865">
    <property type="entry name" value="Aminopep_P_N"/>
</dbReference>
<dbReference type="SUPFAM" id="SSF55920">
    <property type="entry name" value="Creatinase/aminopeptidase"/>
    <property type="match status" value="1"/>
</dbReference>
<comment type="cofactor">
    <cofactor evidence="2">
        <name>Mn(2+)</name>
        <dbReference type="ChEBI" id="CHEBI:29035"/>
    </cofactor>
</comment>
<dbReference type="EC" id="3.4.11.9" evidence="5"/>
<evidence type="ECO:0000256" key="3">
    <source>
        <dbReference type="ARBA" id="ARBA00002443"/>
    </source>
</evidence>
<feature type="domain" description="Aminopeptidase P N-terminal" evidence="15">
    <location>
        <begin position="33"/>
        <end position="165"/>
    </location>
</feature>
<dbReference type="Pfam" id="PF05195">
    <property type="entry name" value="AMP_N"/>
    <property type="match status" value="1"/>
</dbReference>
<dbReference type="Gene3D" id="3.90.230.10">
    <property type="entry name" value="Creatinase/methionine aminopeptidase superfamily"/>
    <property type="match status" value="1"/>
</dbReference>
<dbReference type="GO" id="GO:0006508">
    <property type="term" value="P:proteolysis"/>
    <property type="evidence" value="ECO:0007669"/>
    <property type="project" value="UniProtKB-KW"/>
</dbReference>
<evidence type="ECO:0000256" key="9">
    <source>
        <dbReference type="ARBA" id="ARBA00022801"/>
    </source>
</evidence>
<name>A0A9P4SJF3_9PEZI</name>
<comment type="function">
    <text evidence="3">Catalyzes the removal of a penultimate prolyl residue from the N-termini of peptides.</text>
</comment>
<dbReference type="InterPro" id="IPR000994">
    <property type="entry name" value="Pept_M24"/>
</dbReference>
<evidence type="ECO:0000256" key="4">
    <source>
        <dbReference type="ARBA" id="ARBA00008766"/>
    </source>
</evidence>
<evidence type="ECO:0000259" key="15">
    <source>
        <dbReference type="SMART" id="SM01011"/>
    </source>
</evidence>
<evidence type="ECO:0000256" key="7">
    <source>
        <dbReference type="ARBA" id="ARBA00022670"/>
    </source>
</evidence>
<comment type="caution">
    <text evidence="16">The sequence shown here is derived from an EMBL/GenBank/DDBJ whole genome shotgun (WGS) entry which is preliminary data.</text>
</comment>
<reference evidence="16" key="1">
    <citation type="journal article" date="2020" name="Stud. Mycol.">
        <title>101 Dothideomycetes genomes: a test case for predicting lifestyles and emergence of pathogens.</title>
        <authorList>
            <person name="Haridas S."/>
            <person name="Albert R."/>
            <person name="Binder M."/>
            <person name="Bloem J."/>
            <person name="Labutti K."/>
            <person name="Salamov A."/>
            <person name="Andreopoulos B."/>
            <person name="Baker S."/>
            <person name="Barry K."/>
            <person name="Bills G."/>
            <person name="Bluhm B."/>
            <person name="Cannon C."/>
            <person name="Castanera R."/>
            <person name="Culley D."/>
            <person name="Daum C."/>
            <person name="Ezra D."/>
            <person name="Gonzalez J."/>
            <person name="Henrissat B."/>
            <person name="Kuo A."/>
            <person name="Liang C."/>
            <person name="Lipzen A."/>
            <person name="Lutzoni F."/>
            <person name="Magnuson J."/>
            <person name="Mondo S."/>
            <person name="Nolan M."/>
            <person name="Ohm R."/>
            <person name="Pangilinan J."/>
            <person name="Park H.-J."/>
            <person name="Ramirez L."/>
            <person name="Alfaro M."/>
            <person name="Sun H."/>
            <person name="Tritt A."/>
            <person name="Yoshinaga Y."/>
            <person name="Zwiers L.-H."/>
            <person name="Turgeon B."/>
            <person name="Goodwin S."/>
            <person name="Spatafora J."/>
            <person name="Crous P."/>
            <person name="Grigoriev I."/>
        </authorList>
    </citation>
    <scope>NUCLEOTIDE SEQUENCE</scope>
    <source>
        <strain evidence="16">CBS 101060</strain>
    </source>
</reference>
<keyword evidence="7" id="KW-0645">Protease</keyword>
<dbReference type="Gene3D" id="3.40.350.10">
    <property type="entry name" value="Creatinase/prolidase N-terminal domain"/>
    <property type="match status" value="1"/>
</dbReference>
<dbReference type="PANTHER" id="PTHR43226:SF3">
    <property type="entry name" value="XAA-PRO AMINOPEPTIDASE AN0832-RELATED"/>
    <property type="match status" value="1"/>
</dbReference>
<evidence type="ECO:0000256" key="5">
    <source>
        <dbReference type="ARBA" id="ARBA00012574"/>
    </source>
</evidence>
<evidence type="ECO:0000256" key="12">
    <source>
        <dbReference type="ARBA" id="ARBA00030849"/>
    </source>
</evidence>
<dbReference type="AlphaFoldDB" id="A0A9P4SJF3"/>
<evidence type="ECO:0000256" key="14">
    <source>
        <dbReference type="RuleBase" id="RU000590"/>
    </source>
</evidence>
<dbReference type="PANTHER" id="PTHR43226">
    <property type="entry name" value="XAA-PRO AMINOPEPTIDASE 3"/>
    <property type="match status" value="1"/>
</dbReference>
<evidence type="ECO:0000313" key="17">
    <source>
        <dbReference type="Proteomes" id="UP000799429"/>
    </source>
</evidence>
<keyword evidence="8 14" id="KW-0479">Metal-binding</keyword>
<evidence type="ECO:0000256" key="11">
    <source>
        <dbReference type="ARBA" id="ARBA00023211"/>
    </source>
</evidence>
<dbReference type="InterPro" id="IPR052433">
    <property type="entry name" value="X-Pro_dipept-like"/>
</dbReference>
<dbReference type="GO" id="GO:0070006">
    <property type="term" value="F:metalloaminopeptidase activity"/>
    <property type="evidence" value="ECO:0007669"/>
    <property type="project" value="InterPro"/>
</dbReference>
<keyword evidence="9" id="KW-0378">Hydrolase</keyword>
<dbReference type="Pfam" id="PF00557">
    <property type="entry name" value="Peptidase_M24"/>
    <property type="match status" value="1"/>
</dbReference>
<protein>
    <recommendedName>
        <fullName evidence="5">Xaa-Pro aminopeptidase</fullName>
        <ecNumber evidence="5">3.4.11.9</ecNumber>
    </recommendedName>
    <alternativeName>
        <fullName evidence="12">Aminoacylproline aminopeptidase</fullName>
    </alternativeName>
    <alternativeName>
        <fullName evidence="13">Prolidase</fullName>
    </alternativeName>
</protein>
<dbReference type="InterPro" id="IPR001131">
    <property type="entry name" value="Peptidase_M24B_aminopep-P_CS"/>
</dbReference>
<evidence type="ECO:0000256" key="2">
    <source>
        <dbReference type="ARBA" id="ARBA00001936"/>
    </source>
</evidence>
<evidence type="ECO:0000256" key="13">
    <source>
        <dbReference type="ARBA" id="ARBA00032413"/>
    </source>
</evidence>
<evidence type="ECO:0000256" key="1">
    <source>
        <dbReference type="ARBA" id="ARBA00001424"/>
    </source>
</evidence>
<dbReference type="GO" id="GO:0030145">
    <property type="term" value="F:manganese ion binding"/>
    <property type="evidence" value="ECO:0007669"/>
    <property type="project" value="InterPro"/>
</dbReference>
<evidence type="ECO:0000256" key="8">
    <source>
        <dbReference type="ARBA" id="ARBA00022723"/>
    </source>
</evidence>
<dbReference type="SMART" id="SM01011">
    <property type="entry name" value="AMP_N"/>
    <property type="match status" value="1"/>
</dbReference>
<keyword evidence="11" id="KW-0464">Manganese</keyword>
<dbReference type="InterPro" id="IPR036005">
    <property type="entry name" value="Creatinase/aminopeptidase-like"/>
</dbReference>
<dbReference type="Proteomes" id="UP000799429">
    <property type="component" value="Unassembled WGS sequence"/>
</dbReference>
<sequence>MNSLDADALAERLKGEMRDYWLHIEADSPLEKYPAKHHAQRVAERLNVDNGLIYLPGMPTILLPDSDQPQPFRQLRYFYYLSGVNEPDCHITYDISRDILTLWIPEITPRQVIWFGRGSTIAEAFEKYDVDDVGYSSEVDQFLGDWLKESTGKIYTLHQYCQTSSRHDSTSLKPAMDACRVIKTPDEINLIKRANEITAHAHKAVLSNISSFRNETEVEAVFLDACISEGAKHQAYKIIAASGENASTLHYVKNDEPLEGRQLMCLDAGCEWHCYASDVTRTFPFSDSWPSAEGKNIYDLVSEIQRVCIANLKPGVRFFDVHILAHRKVISGLKQLGIFHNGTDLEIFMAGTSLAFFPHGLGHHVGLEVHDVSDVPLMAMDVQCGIPVYKPDMCKSPVHPSSGALREGMVVTVEPGIYFSRYALSTVYLPSPIHSKYINKDVLVKYLPVGGVRIEDDILITANGHENLTTAPKGDEMLQIIRSGMKNGFNGKERVMASGNRPRRSIPDFELLPHPTNQQSRTFSQIFNLPQ</sequence>
<evidence type="ECO:0000256" key="10">
    <source>
        <dbReference type="ARBA" id="ARBA00023049"/>
    </source>
</evidence>
<accession>A0A9P4SJF3</accession>
<organism evidence="16 17">
    <name type="scientific">Patellaria atrata CBS 101060</name>
    <dbReference type="NCBI Taxonomy" id="1346257"/>
    <lineage>
        <taxon>Eukaryota</taxon>
        <taxon>Fungi</taxon>
        <taxon>Dikarya</taxon>
        <taxon>Ascomycota</taxon>
        <taxon>Pezizomycotina</taxon>
        <taxon>Dothideomycetes</taxon>
        <taxon>Dothideomycetes incertae sedis</taxon>
        <taxon>Patellariales</taxon>
        <taxon>Patellariaceae</taxon>
        <taxon>Patellaria</taxon>
    </lineage>
</organism>
<keyword evidence="6" id="KW-0031">Aminopeptidase</keyword>
<dbReference type="InterPro" id="IPR029149">
    <property type="entry name" value="Creatin/AminoP/Spt16_N"/>
</dbReference>
<dbReference type="PROSITE" id="PS00491">
    <property type="entry name" value="PROLINE_PEPTIDASE"/>
    <property type="match status" value="1"/>
</dbReference>
<dbReference type="OrthoDB" id="10261878at2759"/>
<evidence type="ECO:0000313" key="16">
    <source>
        <dbReference type="EMBL" id="KAF2843700.1"/>
    </source>
</evidence>
<dbReference type="EMBL" id="MU006089">
    <property type="protein sequence ID" value="KAF2843700.1"/>
    <property type="molecule type" value="Genomic_DNA"/>
</dbReference>
<dbReference type="SUPFAM" id="SSF53092">
    <property type="entry name" value="Creatinase/prolidase N-terminal domain"/>
    <property type="match status" value="1"/>
</dbReference>
<comment type="catalytic activity">
    <reaction evidence="1">
        <text>Release of any N-terminal amino acid, including proline, that is linked to proline, even from a dipeptide or tripeptide.</text>
        <dbReference type="EC" id="3.4.11.9"/>
    </reaction>
</comment>
<proteinExistence type="inferred from homology"/>